<dbReference type="InterPro" id="IPR050707">
    <property type="entry name" value="HTH_MetabolicPath_Reg"/>
</dbReference>
<dbReference type="Gene3D" id="1.10.10.10">
    <property type="entry name" value="Winged helix-like DNA-binding domain superfamily/Winged helix DNA-binding domain"/>
    <property type="match status" value="1"/>
</dbReference>
<dbReference type="Proteomes" id="UP001255416">
    <property type="component" value="Unassembled WGS sequence"/>
</dbReference>
<feature type="domain" description="HTH iclR-type" evidence="4">
    <location>
        <begin position="13"/>
        <end position="75"/>
    </location>
</feature>
<evidence type="ECO:0000256" key="2">
    <source>
        <dbReference type="ARBA" id="ARBA00023125"/>
    </source>
</evidence>
<dbReference type="RefSeq" id="WP_316775957.1">
    <property type="nucleotide sequence ID" value="NZ_JASMWN010000007.1"/>
</dbReference>
<name>A0ABU3VDU1_9RHOB</name>
<keyword evidence="7" id="KW-1185">Reference proteome</keyword>
<dbReference type="Pfam" id="PF09339">
    <property type="entry name" value="HTH_IclR"/>
    <property type="match status" value="1"/>
</dbReference>
<evidence type="ECO:0000259" key="4">
    <source>
        <dbReference type="PROSITE" id="PS51077"/>
    </source>
</evidence>
<organism evidence="6 7">
    <name type="scientific">Sedimentitalea todarodis</name>
    <dbReference type="NCBI Taxonomy" id="1631240"/>
    <lineage>
        <taxon>Bacteria</taxon>
        <taxon>Pseudomonadati</taxon>
        <taxon>Pseudomonadota</taxon>
        <taxon>Alphaproteobacteria</taxon>
        <taxon>Rhodobacterales</taxon>
        <taxon>Paracoccaceae</taxon>
        <taxon>Sedimentitalea</taxon>
    </lineage>
</organism>
<gene>
    <name evidence="6" type="ORF">QO231_10740</name>
</gene>
<dbReference type="SUPFAM" id="SSF55781">
    <property type="entry name" value="GAF domain-like"/>
    <property type="match status" value="1"/>
</dbReference>
<dbReference type="PANTHER" id="PTHR30136">
    <property type="entry name" value="HELIX-TURN-HELIX TRANSCRIPTIONAL REGULATOR, ICLR FAMILY"/>
    <property type="match status" value="1"/>
</dbReference>
<dbReference type="PANTHER" id="PTHR30136:SF24">
    <property type="entry name" value="HTH-TYPE TRANSCRIPTIONAL REPRESSOR ALLR"/>
    <property type="match status" value="1"/>
</dbReference>
<keyword evidence="1" id="KW-0805">Transcription regulation</keyword>
<dbReference type="SUPFAM" id="SSF46785">
    <property type="entry name" value="Winged helix' DNA-binding domain"/>
    <property type="match status" value="1"/>
</dbReference>
<dbReference type="InterPro" id="IPR029016">
    <property type="entry name" value="GAF-like_dom_sf"/>
</dbReference>
<sequence>MADNARRQEGQSIPTNMRLVLLLEEIGRAGVPITPTEANAVLGLPKPTVHRLFNTLEAEGLVQRDIDGKSFSPGRRLRTLSVNVLSSLRIRTARLAVLQKLAEEIGETCNIATSERDGMIYLDRVESKWPLRIQLPIGSAVPFHCTASGKMYLSSLLPSHLERFLAATQLQRHTRKTITDANILKDEIEIIRKRGYSTDDEEFMDEMVAVAVPIKDGRGRLMSTLSVHGPVQRLSLKDAELHLDLMHRTAEDLASIASNSES</sequence>
<protein>
    <submittedName>
        <fullName evidence="6">IclR family transcriptional regulator</fullName>
    </submittedName>
</protein>
<dbReference type="Pfam" id="PF01614">
    <property type="entry name" value="IclR_C"/>
    <property type="match status" value="1"/>
</dbReference>
<feature type="domain" description="IclR-ED" evidence="5">
    <location>
        <begin position="76"/>
        <end position="259"/>
    </location>
</feature>
<dbReference type="InterPro" id="IPR014757">
    <property type="entry name" value="Tscrpt_reg_IclR_C"/>
</dbReference>
<dbReference type="InterPro" id="IPR036388">
    <property type="entry name" value="WH-like_DNA-bd_sf"/>
</dbReference>
<dbReference type="EMBL" id="JASMWN010000007">
    <property type="protein sequence ID" value="MDU9004329.1"/>
    <property type="molecule type" value="Genomic_DNA"/>
</dbReference>
<dbReference type="InterPro" id="IPR036390">
    <property type="entry name" value="WH_DNA-bd_sf"/>
</dbReference>
<dbReference type="Gene3D" id="3.30.450.40">
    <property type="match status" value="1"/>
</dbReference>
<evidence type="ECO:0000313" key="6">
    <source>
        <dbReference type="EMBL" id="MDU9004329.1"/>
    </source>
</evidence>
<evidence type="ECO:0000256" key="3">
    <source>
        <dbReference type="ARBA" id="ARBA00023163"/>
    </source>
</evidence>
<dbReference type="InterPro" id="IPR005471">
    <property type="entry name" value="Tscrpt_reg_IclR_N"/>
</dbReference>
<comment type="caution">
    <text evidence="6">The sequence shown here is derived from an EMBL/GenBank/DDBJ whole genome shotgun (WGS) entry which is preliminary data.</text>
</comment>
<evidence type="ECO:0000313" key="7">
    <source>
        <dbReference type="Proteomes" id="UP001255416"/>
    </source>
</evidence>
<dbReference type="SMART" id="SM00346">
    <property type="entry name" value="HTH_ICLR"/>
    <property type="match status" value="1"/>
</dbReference>
<evidence type="ECO:0000256" key="1">
    <source>
        <dbReference type="ARBA" id="ARBA00023015"/>
    </source>
</evidence>
<dbReference type="PROSITE" id="PS51077">
    <property type="entry name" value="HTH_ICLR"/>
    <property type="match status" value="1"/>
</dbReference>
<evidence type="ECO:0000259" key="5">
    <source>
        <dbReference type="PROSITE" id="PS51078"/>
    </source>
</evidence>
<dbReference type="PROSITE" id="PS51078">
    <property type="entry name" value="ICLR_ED"/>
    <property type="match status" value="1"/>
</dbReference>
<proteinExistence type="predicted"/>
<keyword evidence="2" id="KW-0238">DNA-binding</keyword>
<keyword evidence="3" id="KW-0804">Transcription</keyword>
<accession>A0ABU3VDU1</accession>
<reference evidence="7" key="1">
    <citation type="submission" date="2023-05" db="EMBL/GenBank/DDBJ databases">
        <title>Sedimentitalea sp. nov. JM2-8.</title>
        <authorList>
            <person name="Huang J."/>
        </authorList>
    </citation>
    <scope>NUCLEOTIDE SEQUENCE [LARGE SCALE GENOMIC DNA]</scope>
    <source>
        <strain evidence="7">KHS03</strain>
    </source>
</reference>